<evidence type="ECO:0000313" key="4">
    <source>
        <dbReference type="Proteomes" id="UP001265983"/>
    </source>
</evidence>
<evidence type="ECO:0000313" key="1">
    <source>
        <dbReference type="EMBL" id="MDT9410347.1"/>
    </source>
</evidence>
<gene>
    <name evidence="2" type="ORF">FRC0190_00484</name>
    <name evidence="1" type="ORF">P8T80_02945</name>
</gene>
<dbReference type="Proteomes" id="UP000423525">
    <property type="component" value="Chromosome"/>
</dbReference>
<evidence type="ECO:0000313" key="3">
    <source>
        <dbReference type="Proteomes" id="UP000423525"/>
    </source>
</evidence>
<name>A0A6I8MGL1_9CORY</name>
<dbReference type="Proteomes" id="UP001265983">
    <property type="component" value="Unassembled WGS sequence"/>
</dbReference>
<keyword evidence="4" id="KW-1185">Reference proteome</keyword>
<reference evidence="1 4" key="2">
    <citation type="submission" date="2023-03" db="EMBL/GenBank/DDBJ databases">
        <title>Whole genome sequence of the first Corynebacterium rouxii strains isolated in Brazil: a recent member of Corynebacterium diphtheriae complex.</title>
        <authorList>
            <person name="Vieira V."/>
            <person name="Ramos J.N."/>
            <person name="Araujo M.R.B."/>
            <person name="Baio P.V."/>
            <person name="Sant'Anna L.O."/>
            <person name="Veras J.F.C."/>
            <person name="Vieira E.M.D."/>
            <person name="Sousa M.A.B."/>
            <person name="Camargo C.H."/>
            <person name="Sacchi C.T."/>
            <person name="Campos K.R."/>
            <person name="Santos M.B.N."/>
            <person name="Bokermann S."/>
            <person name="Alvim L.B."/>
            <person name="Santos L.S."/>
            <person name="Mattos-Guaraldi A.L."/>
        </authorList>
    </citation>
    <scope>NUCLEOTIDE SEQUENCE [LARGE SCALE GENOMIC DNA]</scope>
    <source>
        <strain evidence="1 4">70862</strain>
    </source>
</reference>
<evidence type="ECO:0000313" key="2">
    <source>
        <dbReference type="EMBL" id="VZH84462.1"/>
    </source>
</evidence>
<dbReference type="EMBL" id="LR738855">
    <property type="protein sequence ID" value="VZH84462.1"/>
    <property type="molecule type" value="Genomic_DNA"/>
</dbReference>
<sequence length="117" mass="12489">MAHPLFIAVDDSILDELRIKDDELLEQLFSGTLGDPVTIGSAWVDVEEQLRAAGFRGFAVRGCEVIVGDPMAGLVPSERVEEMLDSLAGLSGEAVETLTDLYRSARAAGQGVVIISE</sequence>
<dbReference type="RefSeq" id="WP_155871639.1">
    <property type="nucleotide sequence ID" value="NZ_CP168248.1"/>
</dbReference>
<proteinExistence type="predicted"/>
<dbReference type="EMBL" id="JARUHM010000008">
    <property type="protein sequence ID" value="MDT9410347.1"/>
    <property type="molecule type" value="Genomic_DNA"/>
</dbReference>
<reference evidence="2 3" key="1">
    <citation type="submission" date="2019-11" db="EMBL/GenBank/DDBJ databases">
        <authorList>
            <person name="Brisse S."/>
        </authorList>
    </citation>
    <scope>NUCLEOTIDE SEQUENCE [LARGE SCALE GENOMIC DNA]</scope>
    <source>
        <strain evidence="2">FRC0190</strain>
    </source>
</reference>
<organism evidence="2 3">
    <name type="scientific">Corynebacterium rouxii</name>
    <dbReference type="NCBI Taxonomy" id="2719119"/>
    <lineage>
        <taxon>Bacteria</taxon>
        <taxon>Bacillati</taxon>
        <taxon>Actinomycetota</taxon>
        <taxon>Actinomycetes</taxon>
        <taxon>Mycobacteriales</taxon>
        <taxon>Corynebacteriaceae</taxon>
        <taxon>Corynebacterium</taxon>
    </lineage>
</organism>
<dbReference type="AlphaFoldDB" id="A0A6I8MGL1"/>
<dbReference type="KEGG" id="crf:FRC0190_00484"/>
<accession>A0A6I8MGL1</accession>
<protein>
    <submittedName>
        <fullName evidence="2">Uncharacterized protein</fullName>
    </submittedName>
</protein>